<dbReference type="NCBIfam" id="TIGR01537">
    <property type="entry name" value="portal_HK97"/>
    <property type="match status" value="1"/>
</dbReference>
<reference evidence="3" key="1">
    <citation type="submission" date="2019-10" db="EMBL/GenBank/DDBJ databases">
        <authorList>
            <person name="Ross D.E."/>
            <person name="Gulliver D."/>
        </authorList>
    </citation>
    <scope>NUCLEOTIDE SEQUENCE</scope>
    <source>
        <strain evidence="3">DER-2019</strain>
    </source>
</reference>
<sequence length="677" mass="75820">MNKFQKWAVKTFSLSDNSVFTKILMINGGIQKHTEVNYNNMCKEGYQNFVVYACLDKIVKAATAVNWEVATYDKDGKLQKIPNHPMKMLIENPNPMQGQAKFLERAIKFFYIEGNTFIHKITAGDTVKELYCYRPDRCDVKFGRSADNPIESFIYTAASNIPIEPENILHWKSFNPMDEYDGLGRGMSLLGPIARIIDQNNAIKQWNYSMMKNGAKKDGAIVLKESLGQIALDRLKDSMKSEYNGDNPGGYMLLEGGATFEDFGTNPKDTDWLNASKQTIVEMCAALGVDPILIGFNEFSSYNNKSEAKKSLYTETTLPLLRELADELGQFLGLADGEFFYFDLSDIAEMQENIKEKFDMVSGATFMTENDKREYVGLDAKDGLNVYRIPMSYVDIPEGSDIPPKSADTSNTTNFKSLPRGGETKSVRKEKALFAFNKVIDHSVDKQVKIIGKYFIDQGKRIKSIKGKSFEHKDDGEDEAGAIVKKILNWDSEQTIMTDIIMKLYQENLGLGYNMANELFALKLDGIEAIQNDALMAWAKAHAAEQVTYVMDTTKDQIKRIIADGLKNGASNAEMADSISNLEEINSVGRARAIANTEVHNSIMFGNHKAQSDAGIEKREWVTAGDEAVREWHDELDKEVQPMGEPFSNGLMHPGDPDGDPSEIVNCRCIECPAGFE</sequence>
<feature type="compositionally biased region" description="Polar residues" evidence="1">
    <location>
        <begin position="407"/>
        <end position="416"/>
    </location>
</feature>
<evidence type="ECO:0000256" key="1">
    <source>
        <dbReference type="SAM" id="MobiDB-lite"/>
    </source>
</evidence>
<reference evidence="3" key="2">
    <citation type="submission" date="2020-10" db="EMBL/GenBank/DDBJ databases">
        <title>Comparative genomics of the Acetobacterium genus.</title>
        <authorList>
            <person name="Marshall C."/>
            <person name="May H."/>
            <person name="Norman S."/>
        </authorList>
    </citation>
    <scope>NUCLEOTIDE SEQUENCE</scope>
    <source>
        <strain evidence="3">DER-2019</strain>
    </source>
</reference>
<dbReference type="InterPro" id="IPR006528">
    <property type="entry name" value="Phage_head_morphogenesis_dom"/>
</dbReference>
<dbReference type="OrthoDB" id="9765386at2"/>
<dbReference type="InterPro" id="IPR006944">
    <property type="entry name" value="Phage/GTA_portal"/>
</dbReference>
<name>A0A923KXE9_9FIRM</name>
<feature type="domain" description="Phage head morphogenesis" evidence="2">
    <location>
        <begin position="556"/>
        <end position="669"/>
    </location>
</feature>
<accession>A0A923KXE9</accession>
<keyword evidence="4" id="KW-1185">Reference proteome</keyword>
<evidence type="ECO:0000313" key="4">
    <source>
        <dbReference type="Proteomes" id="UP000616595"/>
    </source>
</evidence>
<comment type="caution">
    <text evidence="3">The sequence shown here is derived from an EMBL/GenBank/DDBJ whole genome shotgun (WGS) entry which is preliminary data.</text>
</comment>
<evidence type="ECO:0000313" key="3">
    <source>
        <dbReference type="EMBL" id="MBC3889505.1"/>
    </source>
</evidence>
<organism evidence="3 4">
    <name type="scientific">Acetobacterium paludosum</name>
    <dbReference type="NCBI Taxonomy" id="52693"/>
    <lineage>
        <taxon>Bacteria</taxon>
        <taxon>Bacillati</taxon>
        <taxon>Bacillota</taxon>
        <taxon>Clostridia</taxon>
        <taxon>Eubacteriales</taxon>
        <taxon>Eubacteriaceae</taxon>
        <taxon>Acetobacterium</taxon>
    </lineage>
</organism>
<protein>
    <submittedName>
        <fullName evidence="3">Phage portal protein</fullName>
    </submittedName>
</protein>
<dbReference type="RefSeq" id="WP_148568499.1">
    <property type="nucleotide sequence ID" value="NZ_RXYA01000018.1"/>
</dbReference>
<proteinExistence type="predicted"/>
<dbReference type="InterPro" id="IPR006427">
    <property type="entry name" value="Portal_HK97"/>
</dbReference>
<gene>
    <name evidence="3" type="ORF">GH810_14420</name>
</gene>
<dbReference type="Pfam" id="PF04233">
    <property type="entry name" value="Phage_Mu_F"/>
    <property type="match status" value="1"/>
</dbReference>
<feature type="region of interest" description="Disordered" evidence="1">
    <location>
        <begin position="400"/>
        <end position="422"/>
    </location>
</feature>
<dbReference type="Proteomes" id="UP000616595">
    <property type="component" value="Unassembled WGS sequence"/>
</dbReference>
<evidence type="ECO:0000259" key="2">
    <source>
        <dbReference type="Pfam" id="PF04233"/>
    </source>
</evidence>
<dbReference type="EMBL" id="WJBD01000019">
    <property type="protein sequence ID" value="MBC3889505.1"/>
    <property type="molecule type" value="Genomic_DNA"/>
</dbReference>
<dbReference type="AlphaFoldDB" id="A0A923KXE9"/>
<dbReference type="Pfam" id="PF04860">
    <property type="entry name" value="Phage_portal"/>
    <property type="match status" value="1"/>
</dbReference>